<protein>
    <submittedName>
        <fullName evidence="1">Uncharacterized protein</fullName>
    </submittedName>
</protein>
<dbReference type="EMBL" id="GGEC01066125">
    <property type="protein sequence ID" value="MBX46609.1"/>
    <property type="molecule type" value="Transcribed_RNA"/>
</dbReference>
<organism evidence="1">
    <name type="scientific">Rhizophora mucronata</name>
    <name type="common">Asiatic mangrove</name>
    <dbReference type="NCBI Taxonomy" id="61149"/>
    <lineage>
        <taxon>Eukaryota</taxon>
        <taxon>Viridiplantae</taxon>
        <taxon>Streptophyta</taxon>
        <taxon>Embryophyta</taxon>
        <taxon>Tracheophyta</taxon>
        <taxon>Spermatophyta</taxon>
        <taxon>Magnoliopsida</taxon>
        <taxon>eudicotyledons</taxon>
        <taxon>Gunneridae</taxon>
        <taxon>Pentapetalae</taxon>
        <taxon>rosids</taxon>
        <taxon>fabids</taxon>
        <taxon>Malpighiales</taxon>
        <taxon>Rhizophoraceae</taxon>
        <taxon>Rhizophora</taxon>
    </lineage>
</organism>
<accession>A0A2P2NW13</accession>
<dbReference type="AlphaFoldDB" id="A0A2P2NW13"/>
<name>A0A2P2NW13_RHIMU</name>
<proteinExistence type="predicted"/>
<sequence length="36" mass="4347">MRNALKGRSKFYRVKRLYLGLMTVIEIDFTMHNKTD</sequence>
<evidence type="ECO:0000313" key="1">
    <source>
        <dbReference type="EMBL" id="MBX46609.1"/>
    </source>
</evidence>
<reference evidence="1" key="1">
    <citation type="submission" date="2018-02" db="EMBL/GenBank/DDBJ databases">
        <title>Rhizophora mucronata_Transcriptome.</title>
        <authorList>
            <person name="Meera S.P."/>
            <person name="Sreeshan A."/>
            <person name="Augustine A."/>
        </authorList>
    </citation>
    <scope>NUCLEOTIDE SEQUENCE</scope>
    <source>
        <tissue evidence="1">Leaf</tissue>
    </source>
</reference>